<dbReference type="Gene3D" id="2.60.120.260">
    <property type="entry name" value="Galactose-binding domain-like"/>
    <property type="match status" value="1"/>
</dbReference>
<dbReference type="PANTHER" id="PTHR34987">
    <property type="entry name" value="C, PUTATIVE (AFU_ORTHOLOGUE AFUA_3G02880)-RELATED"/>
    <property type="match status" value="1"/>
</dbReference>
<accession>A0A9P9GM43</accession>
<dbReference type="SUPFAM" id="SSF49785">
    <property type="entry name" value="Galactose-binding domain-like"/>
    <property type="match status" value="1"/>
</dbReference>
<evidence type="ECO:0000313" key="3">
    <source>
        <dbReference type="Proteomes" id="UP000736672"/>
    </source>
</evidence>
<protein>
    <submittedName>
        <fullName evidence="2">Bacterial alpha-L-rhamnosidase-domain-containing protein</fullName>
    </submittedName>
</protein>
<organism evidence="2 3">
    <name type="scientific">Fusarium solani</name>
    <name type="common">Filamentous fungus</name>
    <dbReference type="NCBI Taxonomy" id="169388"/>
    <lineage>
        <taxon>Eukaryota</taxon>
        <taxon>Fungi</taxon>
        <taxon>Dikarya</taxon>
        <taxon>Ascomycota</taxon>
        <taxon>Pezizomycotina</taxon>
        <taxon>Sordariomycetes</taxon>
        <taxon>Hypocreomycetidae</taxon>
        <taxon>Hypocreales</taxon>
        <taxon>Nectriaceae</taxon>
        <taxon>Fusarium</taxon>
        <taxon>Fusarium solani species complex</taxon>
    </lineage>
</organism>
<dbReference type="Pfam" id="PF17389">
    <property type="entry name" value="Bac_rhamnosid6H"/>
    <property type="match status" value="1"/>
</dbReference>
<feature type="domain" description="Alpha-L-rhamnosidase six-hairpin glycosidase" evidence="1">
    <location>
        <begin position="389"/>
        <end position="724"/>
    </location>
</feature>
<dbReference type="EMBL" id="JAGTJS010000020">
    <property type="protein sequence ID" value="KAH7240489.1"/>
    <property type="molecule type" value="Genomic_DNA"/>
</dbReference>
<reference evidence="2" key="1">
    <citation type="journal article" date="2021" name="Nat. Commun.">
        <title>Genetic determinants of endophytism in the Arabidopsis root mycobiome.</title>
        <authorList>
            <person name="Mesny F."/>
            <person name="Miyauchi S."/>
            <person name="Thiergart T."/>
            <person name="Pickel B."/>
            <person name="Atanasova L."/>
            <person name="Karlsson M."/>
            <person name="Huettel B."/>
            <person name="Barry K.W."/>
            <person name="Haridas S."/>
            <person name="Chen C."/>
            <person name="Bauer D."/>
            <person name="Andreopoulos W."/>
            <person name="Pangilinan J."/>
            <person name="LaButti K."/>
            <person name="Riley R."/>
            <person name="Lipzen A."/>
            <person name="Clum A."/>
            <person name="Drula E."/>
            <person name="Henrissat B."/>
            <person name="Kohler A."/>
            <person name="Grigoriev I.V."/>
            <person name="Martin F.M."/>
            <person name="Hacquard S."/>
        </authorList>
    </citation>
    <scope>NUCLEOTIDE SEQUENCE</scope>
    <source>
        <strain evidence="2">FSSC 5 MPI-SDFR-AT-0091</strain>
    </source>
</reference>
<comment type="caution">
    <text evidence="2">The sequence shown here is derived from an EMBL/GenBank/DDBJ whole genome shotgun (WGS) entry which is preliminary data.</text>
</comment>
<dbReference type="InterPro" id="IPR012341">
    <property type="entry name" value="6hp_glycosidase-like_sf"/>
</dbReference>
<dbReference type="GO" id="GO:0003824">
    <property type="term" value="F:catalytic activity"/>
    <property type="evidence" value="ECO:0007669"/>
    <property type="project" value="UniProtKB-ARBA"/>
</dbReference>
<dbReference type="SUPFAM" id="SSF48208">
    <property type="entry name" value="Six-hairpin glycosidases"/>
    <property type="match status" value="1"/>
</dbReference>
<dbReference type="InterPro" id="IPR035396">
    <property type="entry name" value="Bac_rhamnosid6H"/>
</dbReference>
<proteinExistence type="predicted"/>
<dbReference type="InterPro" id="IPR008979">
    <property type="entry name" value="Galactose-bd-like_sf"/>
</dbReference>
<dbReference type="Gene3D" id="2.60.420.10">
    <property type="entry name" value="Maltose phosphorylase, domain 3"/>
    <property type="match status" value="1"/>
</dbReference>
<name>A0A9P9GM43_FUSSL</name>
<gene>
    <name evidence="2" type="ORF">B0J15DRAFT_568453</name>
</gene>
<evidence type="ECO:0000313" key="2">
    <source>
        <dbReference type="EMBL" id="KAH7240489.1"/>
    </source>
</evidence>
<dbReference type="OrthoDB" id="6503935at2759"/>
<dbReference type="InterPro" id="IPR008928">
    <property type="entry name" value="6-hairpin_glycosidase_sf"/>
</dbReference>
<keyword evidence="3" id="KW-1185">Reference proteome</keyword>
<evidence type="ECO:0000259" key="1">
    <source>
        <dbReference type="Pfam" id="PF17389"/>
    </source>
</evidence>
<sequence>MSLEFDTTWMWHPAFSEEQGDTAGLFVHFRREFEIKDEPPKKLMIHITADTRYKLYLNGQYVAFGPVKGDRDLWFYDSIDIAPFLRQGHNRIGVHVLRFFHSTSYAPSFPRLPLAGLRVSVSDEPWAKLLESSALWEAAIDHSTVLRVDEPEDRFLHIYERTSRSETRPLEWVASKLLEFKNSTGNSPPWQLSPRLIPPLRVQDMTGLGIHNVHSTLKPELWSATLLKDSLSQEVDDGLLLPAETKHFLDFEMPHLVTAFLRLRFERPGIGGGTLTVTYSESYEDESEETPWVRQKDDRCDYNKTLLGPKDIYEFQGVAPSESLGYYGDEDTLEVFMPFHFRTFRFLHLDFDVGPSDLVFLGLSIESVNYPLDVYASFAVAGTEPEQSDTWHQLWETSIRTLYNCMHDCYEDCPFYEQLQYAMDTRSSSLFTYLVSGDDRLARQAIIQLHNSFQARLGLTASRAPSHREQFIPHFSLYWVNLVADHWAYFGDKAFASQFLSVIDAVLRYFDRRVDHHGLVTSEVRPGIWNFVDWATEWKPHGIPPAINRTSISTYANQLYAYTLKHAAQLVNALGREAIAFEYRSRAENIISALQIHCFDGQYFPDTLVSAATSTDYSQHCQIWAVLCGAVAGENAERLLRGSLERTKAGHFVQESISMSFYTMRALSLAGGTLYNENFVQFWDPWRQQLQQNVTTWVEDSVSQRSDCHAWGSVSIYEFMVEVVGIRPAEPGWAGIEFRPRLGLFRNMNAKVPVKMMDGKEIGLVHVSWATDKSGNAEVRLRLDFEGSAKVPVRAFLPGVEMACIASEEEMRFIIQKDLFVQYT</sequence>
<dbReference type="AlphaFoldDB" id="A0A9P9GM43"/>
<dbReference type="Proteomes" id="UP000736672">
    <property type="component" value="Unassembled WGS sequence"/>
</dbReference>
<dbReference type="Gene3D" id="1.50.10.10">
    <property type="match status" value="1"/>
</dbReference>
<dbReference type="PANTHER" id="PTHR34987:SF2">
    <property type="entry name" value="B, PUTATIVE (AFU_ORTHOLOGUE AFUA_7G05040)-RELATED"/>
    <property type="match status" value="1"/>
</dbReference>
<dbReference type="GO" id="GO:0005975">
    <property type="term" value="P:carbohydrate metabolic process"/>
    <property type="evidence" value="ECO:0007669"/>
    <property type="project" value="InterPro"/>
</dbReference>